<dbReference type="GO" id="GO:0033309">
    <property type="term" value="C:SBF transcription complex"/>
    <property type="evidence" value="ECO:0007669"/>
    <property type="project" value="TreeGrafter"/>
</dbReference>
<dbReference type="EMBL" id="JAEPRB010000070">
    <property type="protein sequence ID" value="KAG2222982.1"/>
    <property type="molecule type" value="Genomic_DNA"/>
</dbReference>
<feature type="compositionally biased region" description="Low complexity" evidence="5">
    <location>
        <begin position="224"/>
        <end position="240"/>
    </location>
</feature>
<feature type="compositionally biased region" description="Low complexity" evidence="5">
    <location>
        <begin position="739"/>
        <end position="752"/>
    </location>
</feature>
<evidence type="ECO:0000256" key="1">
    <source>
        <dbReference type="ARBA" id="ARBA00022737"/>
    </source>
</evidence>
<feature type="region of interest" description="Disordered" evidence="5">
    <location>
        <begin position="439"/>
        <end position="474"/>
    </location>
</feature>
<feature type="compositionally biased region" description="Polar residues" evidence="5">
    <location>
        <begin position="718"/>
        <end position="738"/>
    </location>
</feature>
<feature type="compositionally biased region" description="Low complexity" evidence="5">
    <location>
        <begin position="450"/>
        <end position="464"/>
    </location>
</feature>
<dbReference type="Proteomes" id="UP000646827">
    <property type="component" value="Unassembled WGS sequence"/>
</dbReference>
<keyword evidence="1" id="KW-0677">Repeat</keyword>
<dbReference type="SUPFAM" id="SSF48403">
    <property type="entry name" value="Ankyrin repeat"/>
    <property type="match status" value="1"/>
</dbReference>
<feature type="compositionally biased region" description="Polar residues" evidence="5">
    <location>
        <begin position="585"/>
        <end position="605"/>
    </location>
</feature>
<accession>A0A8H7VL75</accession>
<evidence type="ECO:0000256" key="3">
    <source>
        <dbReference type="PROSITE-ProRule" id="PRU00023"/>
    </source>
</evidence>
<dbReference type="SUPFAM" id="SSF54616">
    <property type="entry name" value="DNA-binding domain of Mlu1-box binding protein MBP1"/>
    <property type="match status" value="1"/>
</dbReference>
<feature type="region of interest" description="Disordered" evidence="5">
    <location>
        <begin position="578"/>
        <end position="605"/>
    </location>
</feature>
<reference evidence="7 8" key="1">
    <citation type="submission" date="2020-12" db="EMBL/GenBank/DDBJ databases">
        <title>Metabolic potential, ecology and presence of endohyphal bacteria is reflected in genomic diversity of Mucoromycotina.</title>
        <authorList>
            <person name="Muszewska A."/>
            <person name="Okrasinska A."/>
            <person name="Steczkiewicz K."/>
            <person name="Drgas O."/>
            <person name="Orlowska M."/>
            <person name="Perlinska-Lenart U."/>
            <person name="Aleksandrzak-Piekarczyk T."/>
            <person name="Szatraj K."/>
            <person name="Zielenkiewicz U."/>
            <person name="Pilsyk S."/>
            <person name="Malc E."/>
            <person name="Mieczkowski P."/>
            <person name="Kruszewska J.S."/>
            <person name="Biernat P."/>
            <person name="Pawlowska J."/>
        </authorList>
    </citation>
    <scope>NUCLEOTIDE SEQUENCE [LARGE SCALE GENOMIC DNA]</scope>
    <source>
        <strain evidence="7 8">CBS 142.35</strain>
    </source>
</reference>
<dbReference type="InterPro" id="IPR036887">
    <property type="entry name" value="HTH_APSES_sf"/>
</dbReference>
<feature type="region of interest" description="Disordered" evidence="5">
    <location>
        <begin position="131"/>
        <end position="246"/>
    </location>
</feature>
<protein>
    <recommendedName>
        <fullName evidence="6">HTH APSES-type domain-containing protein</fullName>
    </recommendedName>
</protein>
<dbReference type="InterPro" id="IPR051642">
    <property type="entry name" value="SWI6-like"/>
</dbReference>
<feature type="repeat" description="ANK" evidence="3">
    <location>
        <begin position="285"/>
        <end position="317"/>
    </location>
</feature>
<dbReference type="Gene3D" id="3.10.260.10">
    <property type="entry name" value="Transcription regulator HTH, APSES-type DNA-binding domain"/>
    <property type="match status" value="1"/>
</dbReference>
<dbReference type="Gene3D" id="1.25.40.20">
    <property type="entry name" value="Ankyrin repeat-containing domain"/>
    <property type="match status" value="1"/>
</dbReference>
<feature type="coiled-coil region" evidence="4">
    <location>
        <begin position="495"/>
        <end position="546"/>
    </location>
</feature>
<feature type="compositionally biased region" description="Low complexity" evidence="5">
    <location>
        <begin position="131"/>
        <end position="162"/>
    </location>
</feature>
<dbReference type="PROSITE" id="PS50088">
    <property type="entry name" value="ANK_REPEAT"/>
    <property type="match status" value="1"/>
</dbReference>
<dbReference type="GO" id="GO:0003677">
    <property type="term" value="F:DNA binding"/>
    <property type="evidence" value="ECO:0007669"/>
    <property type="project" value="InterPro"/>
</dbReference>
<proteinExistence type="predicted"/>
<dbReference type="PROSITE" id="PS51299">
    <property type="entry name" value="HTH_APSES"/>
    <property type="match status" value="1"/>
</dbReference>
<feature type="compositionally biased region" description="Polar residues" evidence="5">
    <location>
        <begin position="210"/>
        <end position="223"/>
    </location>
</feature>
<dbReference type="Pfam" id="PF04383">
    <property type="entry name" value="KilA-N"/>
    <property type="match status" value="1"/>
</dbReference>
<dbReference type="GO" id="GO:0030907">
    <property type="term" value="C:MBF transcription complex"/>
    <property type="evidence" value="ECO:0007669"/>
    <property type="project" value="TreeGrafter"/>
</dbReference>
<dbReference type="InterPro" id="IPR036770">
    <property type="entry name" value="Ankyrin_rpt-contain_sf"/>
</dbReference>
<dbReference type="InterPro" id="IPR002110">
    <property type="entry name" value="Ankyrin_rpt"/>
</dbReference>
<keyword evidence="8" id="KW-1185">Reference proteome</keyword>
<dbReference type="AlphaFoldDB" id="A0A8H7VL75"/>
<evidence type="ECO:0000256" key="5">
    <source>
        <dbReference type="SAM" id="MobiDB-lite"/>
    </source>
</evidence>
<dbReference type="Pfam" id="PF12796">
    <property type="entry name" value="Ank_2"/>
    <property type="match status" value="1"/>
</dbReference>
<evidence type="ECO:0000256" key="2">
    <source>
        <dbReference type="ARBA" id="ARBA00023043"/>
    </source>
</evidence>
<dbReference type="PROSITE" id="PS50297">
    <property type="entry name" value="ANK_REP_REGION"/>
    <property type="match status" value="1"/>
</dbReference>
<organism evidence="7 8">
    <name type="scientific">Circinella minor</name>
    <dbReference type="NCBI Taxonomy" id="1195481"/>
    <lineage>
        <taxon>Eukaryota</taxon>
        <taxon>Fungi</taxon>
        <taxon>Fungi incertae sedis</taxon>
        <taxon>Mucoromycota</taxon>
        <taxon>Mucoromycotina</taxon>
        <taxon>Mucoromycetes</taxon>
        <taxon>Mucorales</taxon>
        <taxon>Lichtheimiaceae</taxon>
        <taxon>Circinella</taxon>
    </lineage>
</organism>
<evidence type="ECO:0000256" key="4">
    <source>
        <dbReference type="SAM" id="Coils"/>
    </source>
</evidence>
<evidence type="ECO:0000313" key="7">
    <source>
        <dbReference type="EMBL" id="KAG2222982.1"/>
    </source>
</evidence>
<comment type="caution">
    <text evidence="7">The sequence shown here is derived from an EMBL/GenBank/DDBJ whole genome shotgun (WGS) entry which is preliminary data.</text>
</comment>
<keyword evidence="4" id="KW-0175">Coiled coil</keyword>
<dbReference type="GO" id="GO:0001228">
    <property type="term" value="F:DNA-binding transcription activator activity, RNA polymerase II-specific"/>
    <property type="evidence" value="ECO:0007669"/>
    <property type="project" value="UniProtKB-ARBA"/>
</dbReference>
<feature type="region of interest" description="Disordered" evidence="5">
    <location>
        <begin position="718"/>
        <end position="759"/>
    </location>
</feature>
<dbReference type="InterPro" id="IPR018004">
    <property type="entry name" value="KilA/APSES_HTH"/>
</dbReference>
<keyword evidence="2 3" id="KW-0040">ANK repeat</keyword>
<dbReference type="InterPro" id="IPR003163">
    <property type="entry name" value="Tscrpt_reg_HTH_APSES-type"/>
</dbReference>
<evidence type="ECO:0000313" key="8">
    <source>
        <dbReference type="Proteomes" id="UP000646827"/>
    </source>
</evidence>
<dbReference type="OrthoDB" id="6718656at2759"/>
<evidence type="ECO:0000259" key="6">
    <source>
        <dbReference type="PROSITE" id="PS51299"/>
    </source>
</evidence>
<sequence length="759" mass="83403">MTDNKIYSATYSGVQVYETVVQDVVVMRRRNDSYMNATQILKVAGIEKGKRTKILEREVLTGEHEKVQGGYGKFQGTWIPLDKGRELAERYGVLDVLKCIVDYQQPLGGNDDDDQIPTKEQAVAAQRKLNNQQRNATRANNRAAAAAAAASQKQQQQQQTQTPGSPYYNHPGSPMSAGSPIHRAGTPRRGADDHSNSTSGRKKQKIASGAGSTTTPSNNGASSPQPYYYQQQQQQQQQYPMPRTSSDEHRNLLMAIFLSDDPDHIPELLQQSSHAFDINLIIDEQGNTALHWATALARVTIVQLLVSKGANPACVNYAGETPLMRSVMVTNSFDNNTFPTILSALSNTLTVVDQKKRSVLHHAALTSGIHGRTQAAIYYMHHLLHAIVSYPAAASILDWQDERGDTALNIVAQLECDEIVKLLTRAGAKKTTENNVGLASDDYALSSPNEVQESGTEEQQQQSKEPVEPSERGREIVSTVQKIVDALDEEYGSQLSQRDQELKLIQDELDAATKELETTRKALEDKQTQSQQLVEAQQKIRNLQVALQGEWDGISTTLPANNTTAIDEIDEKQDIDALFLPPTPENSQQQSKGEGTSSSSRTQQLEHQIKLLESRIASYTQNDQDLRTELQGLKAQSAEKELQCKRLIAACCNLPIEKIDDLVEPLTLAIESDPPDLDLARVIGFMEKIRRQGAFSEGLPSTTSPSPIVTMVPTISTTVAPSNTTTLENDTPSSQEGRPSNNSEPSYPPNTSAVTTPVN</sequence>
<dbReference type="SMART" id="SM01252">
    <property type="entry name" value="KilA-N"/>
    <property type="match status" value="1"/>
</dbReference>
<feature type="compositionally biased region" description="Basic and acidic residues" evidence="5">
    <location>
        <begin position="465"/>
        <end position="474"/>
    </location>
</feature>
<dbReference type="PANTHER" id="PTHR43828">
    <property type="entry name" value="ASPARAGINASE"/>
    <property type="match status" value="1"/>
</dbReference>
<dbReference type="PANTHER" id="PTHR43828:SF3">
    <property type="entry name" value="CHROMO DOMAIN-CONTAINING PROTEIN"/>
    <property type="match status" value="1"/>
</dbReference>
<gene>
    <name evidence="7" type="ORF">INT45_012281</name>
</gene>
<dbReference type="SMART" id="SM00248">
    <property type="entry name" value="ANK"/>
    <property type="match status" value="2"/>
</dbReference>
<dbReference type="FunFam" id="3.10.260.10:FF:000001">
    <property type="entry name" value="APSES transcription factor (MbpA)"/>
    <property type="match status" value="1"/>
</dbReference>
<feature type="domain" description="HTH APSES-type" evidence="6">
    <location>
        <begin position="6"/>
        <end position="119"/>
    </location>
</feature>
<name>A0A8H7VL75_9FUNG</name>